<evidence type="ECO:0000313" key="3">
    <source>
        <dbReference type="EMBL" id="KAK0734854.1"/>
    </source>
</evidence>
<dbReference type="RefSeq" id="XP_060303731.1">
    <property type="nucleotide sequence ID" value="XM_060436639.1"/>
</dbReference>
<sequence length="608" mass="66434">MPPTLDLSRTAHSKMIISPPRINLRRAASYNHDKGPISSTSSRFSFNHLVFSPPPSPGLPSLSPPPPPKPRGLTGLARPSRIARLVVRLLALLLILYAAAAAVRLASPVIPWSSQSPAIPEALEHENLPDFPTPVLVTDKRGRTKWTVSIPSSYEFPLTRREYSDMCEKCQEVSEHAHSHRSHGSSSPQTYLGFGSVSADHDFIDVKEAEKAGYLPNSAVRERANEGGAAEKPVCDKSLTFVLESADAGIGTALLMLWTAYGLAQEEGRAFFIDDTRWAYGKYADIFQPPPSPECLAPPKHEILPCPRQAKHLVASAATAHVLFGTPTTDSDATSSGLLDSSARKVEFELARQGHEALFKLNKEDGDYIDTRLQELMARRIVPKARGTQNGLAIGIHVRRGDRHPLEYQYRHSYMPLHIYADTARDFIDGKLDHTGPRGVEDKIAKQHSFIVLASDDPMVHVSSEFAGSRPAQERIRLASKEAIQQANPPNRQVIRKFVDETFGWEGGFFAAMFWNLGQRQQQQPQASPPPPSAESLRLRSLVARAYMMDLAVLADGTDAVICTASAAGCRLLAVMMGWESAFDQGNWINIDGGGGGGGGWVGASLSF</sequence>
<keyword evidence="2" id="KW-0812">Transmembrane</keyword>
<evidence type="ECO:0000256" key="1">
    <source>
        <dbReference type="SAM" id="MobiDB-lite"/>
    </source>
</evidence>
<name>A0AA40EAW9_9PEZI</name>
<dbReference type="GeneID" id="85319909"/>
<gene>
    <name evidence="3" type="ORF">B0T26DRAFT_634499</name>
</gene>
<dbReference type="PANTHER" id="PTHR13132:SF29">
    <property type="entry name" value="ALPHA-(1,6)-FUCOSYLTRANSFERASE"/>
    <property type="match status" value="1"/>
</dbReference>
<dbReference type="GO" id="GO:0046921">
    <property type="term" value="F:alpha-(1-&gt;6)-fucosyltransferase activity"/>
    <property type="evidence" value="ECO:0007669"/>
    <property type="project" value="TreeGrafter"/>
</dbReference>
<evidence type="ECO:0000313" key="4">
    <source>
        <dbReference type="Proteomes" id="UP001172101"/>
    </source>
</evidence>
<feature type="transmembrane region" description="Helical" evidence="2">
    <location>
        <begin position="85"/>
        <end position="106"/>
    </location>
</feature>
<dbReference type="Proteomes" id="UP001172101">
    <property type="component" value="Unassembled WGS sequence"/>
</dbReference>
<dbReference type="GO" id="GO:0006487">
    <property type="term" value="P:protein N-linked glycosylation"/>
    <property type="evidence" value="ECO:0007669"/>
    <property type="project" value="TreeGrafter"/>
</dbReference>
<feature type="region of interest" description="Disordered" evidence="1">
    <location>
        <begin position="55"/>
        <end position="75"/>
    </location>
</feature>
<keyword evidence="2" id="KW-0472">Membrane</keyword>
<dbReference type="EMBL" id="JAUIRO010000001">
    <property type="protein sequence ID" value="KAK0734854.1"/>
    <property type="molecule type" value="Genomic_DNA"/>
</dbReference>
<feature type="compositionally biased region" description="Pro residues" evidence="1">
    <location>
        <begin position="55"/>
        <end position="70"/>
    </location>
</feature>
<reference evidence="3" key="1">
    <citation type="submission" date="2023-06" db="EMBL/GenBank/DDBJ databases">
        <title>Genome-scale phylogeny and comparative genomics of the fungal order Sordariales.</title>
        <authorList>
            <consortium name="Lawrence Berkeley National Laboratory"/>
            <person name="Hensen N."/>
            <person name="Bonometti L."/>
            <person name="Westerberg I."/>
            <person name="Brannstrom I.O."/>
            <person name="Guillou S."/>
            <person name="Cros-Aarteil S."/>
            <person name="Calhoun S."/>
            <person name="Haridas S."/>
            <person name="Kuo A."/>
            <person name="Mondo S."/>
            <person name="Pangilinan J."/>
            <person name="Riley R."/>
            <person name="LaButti K."/>
            <person name="Andreopoulos B."/>
            <person name="Lipzen A."/>
            <person name="Chen C."/>
            <person name="Yanf M."/>
            <person name="Daum C."/>
            <person name="Ng V."/>
            <person name="Clum A."/>
            <person name="Steindorff A."/>
            <person name="Ohm R."/>
            <person name="Martin F."/>
            <person name="Silar P."/>
            <person name="Natvig D."/>
            <person name="Lalanne C."/>
            <person name="Gautier V."/>
            <person name="Ament-velasquez S.L."/>
            <person name="Kruys A."/>
            <person name="Hutchinson M.I."/>
            <person name="Powell A.J."/>
            <person name="Barry K."/>
            <person name="Miller A.N."/>
            <person name="Grigoriev I.V."/>
            <person name="Debuchy R."/>
            <person name="Gladieux P."/>
            <person name="Thoren M.H."/>
            <person name="Johannesson H."/>
        </authorList>
    </citation>
    <scope>NUCLEOTIDE SEQUENCE</scope>
    <source>
        <strain evidence="3">SMH2392-1A</strain>
    </source>
</reference>
<comment type="caution">
    <text evidence="3">The sequence shown here is derived from an EMBL/GenBank/DDBJ whole genome shotgun (WGS) entry which is preliminary data.</text>
</comment>
<protein>
    <submittedName>
        <fullName evidence="3">Uncharacterized protein</fullName>
    </submittedName>
</protein>
<proteinExistence type="predicted"/>
<accession>A0AA40EAW9</accession>
<keyword evidence="2" id="KW-1133">Transmembrane helix</keyword>
<dbReference type="AlphaFoldDB" id="A0AA40EAW9"/>
<dbReference type="PANTHER" id="PTHR13132">
    <property type="entry name" value="ALPHA- 1,6 -FUCOSYLTRANSFERASE"/>
    <property type="match status" value="1"/>
</dbReference>
<evidence type="ECO:0000256" key="2">
    <source>
        <dbReference type="SAM" id="Phobius"/>
    </source>
</evidence>
<keyword evidence="4" id="KW-1185">Reference proteome</keyword>
<organism evidence="3 4">
    <name type="scientific">Lasiosphaeria miniovina</name>
    <dbReference type="NCBI Taxonomy" id="1954250"/>
    <lineage>
        <taxon>Eukaryota</taxon>
        <taxon>Fungi</taxon>
        <taxon>Dikarya</taxon>
        <taxon>Ascomycota</taxon>
        <taxon>Pezizomycotina</taxon>
        <taxon>Sordariomycetes</taxon>
        <taxon>Sordariomycetidae</taxon>
        <taxon>Sordariales</taxon>
        <taxon>Lasiosphaeriaceae</taxon>
        <taxon>Lasiosphaeria</taxon>
    </lineage>
</organism>